<name>A0A4V2F332_9BURK</name>
<feature type="compositionally biased region" description="Basic and acidic residues" evidence="1">
    <location>
        <begin position="774"/>
        <end position="801"/>
    </location>
</feature>
<feature type="compositionally biased region" description="Pro residues" evidence="1">
    <location>
        <begin position="467"/>
        <end position="478"/>
    </location>
</feature>
<organism evidence="2 3">
    <name type="scientific">Pigmentiphaga kullae</name>
    <dbReference type="NCBI Taxonomy" id="151784"/>
    <lineage>
        <taxon>Bacteria</taxon>
        <taxon>Pseudomonadati</taxon>
        <taxon>Pseudomonadota</taxon>
        <taxon>Betaproteobacteria</taxon>
        <taxon>Burkholderiales</taxon>
        <taxon>Alcaligenaceae</taxon>
        <taxon>Pigmentiphaga</taxon>
    </lineage>
</organism>
<feature type="compositionally biased region" description="Basic and acidic residues" evidence="1">
    <location>
        <begin position="499"/>
        <end position="513"/>
    </location>
</feature>
<keyword evidence="3" id="KW-1185">Reference proteome</keyword>
<evidence type="ECO:0000313" key="2">
    <source>
        <dbReference type="EMBL" id="RZS80984.1"/>
    </source>
</evidence>
<feature type="region of interest" description="Disordered" evidence="1">
    <location>
        <begin position="558"/>
        <end position="615"/>
    </location>
</feature>
<feature type="region of interest" description="Disordered" evidence="1">
    <location>
        <begin position="364"/>
        <end position="386"/>
    </location>
</feature>
<dbReference type="Proteomes" id="UP000292445">
    <property type="component" value="Unassembled WGS sequence"/>
</dbReference>
<feature type="region of interest" description="Disordered" evidence="1">
    <location>
        <begin position="724"/>
        <end position="820"/>
    </location>
</feature>
<evidence type="ECO:0000313" key="3">
    <source>
        <dbReference type="Proteomes" id="UP000292445"/>
    </source>
</evidence>
<feature type="region of interest" description="Disordered" evidence="1">
    <location>
        <begin position="142"/>
        <end position="167"/>
    </location>
</feature>
<feature type="compositionally biased region" description="Basic and acidic residues" evidence="1">
    <location>
        <begin position="142"/>
        <end position="160"/>
    </location>
</feature>
<dbReference type="EMBL" id="SGXC01000002">
    <property type="protein sequence ID" value="RZS80984.1"/>
    <property type="molecule type" value="Genomic_DNA"/>
</dbReference>
<proteinExistence type="predicted"/>
<feature type="compositionally biased region" description="Low complexity" evidence="1">
    <location>
        <begin position="401"/>
        <end position="412"/>
    </location>
</feature>
<comment type="caution">
    <text evidence="2">The sequence shown here is derived from an EMBL/GenBank/DDBJ whole genome shotgun (WGS) entry which is preliminary data.</text>
</comment>
<accession>A0A4V2F332</accession>
<dbReference type="AlphaFoldDB" id="A0A4V2F332"/>
<protein>
    <submittedName>
        <fullName evidence="2">Uncharacterized protein</fullName>
    </submittedName>
</protein>
<feature type="compositionally biased region" description="Acidic residues" evidence="1">
    <location>
        <begin position="413"/>
        <end position="440"/>
    </location>
</feature>
<feature type="region of interest" description="Disordered" evidence="1">
    <location>
        <begin position="401"/>
        <end position="544"/>
    </location>
</feature>
<feature type="compositionally biased region" description="Low complexity" evidence="1">
    <location>
        <begin position="598"/>
        <end position="610"/>
    </location>
</feature>
<sequence>MDSYLVPGSFKAYSRQSDNAKSWVGLYCKLKTASLGLKSLSRRADRKLEALYSEWQQQEQAAQWLQEQLAVFPCLDTSLQVELLYEKIDADAELASAAKSARVGRSRKELASLHDEKNDCARKLHAECSRLEELEARRAHAKEKARSRNGRHDTHRHIEPSRSSIRSAREKVAKLDGDIAVLEGGIAELQSWINEQEAALAPYRQAVAGLAVRLRAAGVSEQEETAIKPLMQRLDEVRERQNQLGWTLQLAEEPPQLLETGEVVFFGQHSKAQLKHLLATVRAELHRTEDFIEHEIKRLKLSRTPLNDRRRSTTFRPLTAADFLSSQGMGDYFAAQDQDRGAHASQAAIGETTESVVVAASSIEATGTSGKADSDDEQVSGQERDAPLPETALVCAPAPASLADSDASSVTDDSSEAEGSDGSEAEDSDGSVESSGETDSDDRQPDAASISVASMTGQEPLHDLPRPVAPALPSPAPEPHSSRYHYSADEVDSNWTRWPQERVDRPLPPREVSEDGDGDRGPLLLGDRPFLKENEPAAESSRNAGSYAFSAAKLRQWGRSDVPRPAPASRPAATDTRQGTANPGPAKPKADRSRARHAAAPSRATPSSTSQALPRDRRIPYTWSGEWHYLPRFMAEQLTVAVRNNMAWTTIRHSDLIFPQFGVLKDFYLVRDNLETCLEFRLNPGVAAKPITYSVRPGDARFHVLEILPLPVAWAEPPPFYPGPGSGWRQPPSRSRRMGGPGDPLHFYGTDPWSPRYRAPSGGEEPPVGSRYAHASEDRPRDPRLHEDSGGRRPRYTDRKRTAGTSRGVSPARRAAMSTQSSRIDVVPIILRNPQGKRSPGVDLLGAALRQDALRKASAGTGRSSKKDVLRAMQAIMDDASLFTRSAYPDAFASLANATRIIDELRAKGFDLRMLHELQEDLAYPRLKGTHVDKPAGFALAFNDSDSDDDYRSYLRQKYLKVFSFDITDSIFEQMLGRIQNKLGHYIAELGAESLLEEVVKHDYSAEQKQSLLHDLVLQRGEMTERAVDAVPAFKQKIEERVNEKLLELERTDPDKVRTVDHRRAQQDNLRKAVLAQEAAAMHDEYLRSSAHAELVLPVKSQFPANVWRTVIGKAIPALEKEDDAD</sequence>
<reference evidence="2 3" key="1">
    <citation type="submission" date="2019-02" db="EMBL/GenBank/DDBJ databases">
        <title>Genomic Encyclopedia of Type Strains, Phase IV (KMG-IV): sequencing the most valuable type-strain genomes for metagenomic binning, comparative biology and taxonomic classification.</title>
        <authorList>
            <person name="Goeker M."/>
        </authorList>
    </citation>
    <scope>NUCLEOTIDE SEQUENCE [LARGE SCALE GENOMIC DNA]</scope>
    <source>
        <strain evidence="2 3">K24</strain>
    </source>
</reference>
<evidence type="ECO:0000256" key="1">
    <source>
        <dbReference type="SAM" id="MobiDB-lite"/>
    </source>
</evidence>
<gene>
    <name evidence="2" type="ORF">EV675_3597</name>
</gene>
<feature type="compositionally biased region" description="Low complexity" evidence="1">
    <location>
        <begin position="567"/>
        <end position="577"/>
    </location>
</feature>